<proteinExistence type="predicted"/>
<name>A0A919VS76_9ACTN</name>
<evidence type="ECO:0000313" key="2">
    <source>
        <dbReference type="Proteomes" id="UP000680865"/>
    </source>
</evidence>
<dbReference type="AlphaFoldDB" id="A0A919VS76"/>
<organism evidence="1 2">
    <name type="scientific">Winogradskya consettensis</name>
    <dbReference type="NCBI Taxonomy" id="113560"/>
    <lineage>
        <taxon>Bacteria</taxon>
        <taxon>Bacillati</taxon>
        <taxon>Actinomycetota</taxon>
        <taxon>Actinomycetes</taxon>
        <taxon>Micromonosporales</taxon>
        <taxon>Micromonosporaceae</taxon>
        <taxon>Winogradskya</taxon>
    </lineage>
</organism>
<keyword evidence="2" id="KW-1185">Reference proteome</keyword>
<evidence type="ECO:0000313" key="1">
    <source>
        <dbReference type="EMBL" id="GIM74531.1"/>
    </source>
</evidence>
<accession>A0A919VS76</accession>
<dbReference type="EMBL" id="BOQP01000021">
    <property type="protein sequence ID" value="GIM74531.1"/>
    <property type="molecule type" value="Genomic_DNA"/>
</dbReference>
<dbReference type="Proteomes" id="UP000680865">
    <property type="component" value="Unassembled WGS sequence"/>
</dbReference>
<reference evidence="1" key="1">
    <citation type="submission" date="2021-03" db="EMBL/GenBank/DDBJ databases">
        <title>Whole genome shotgun sequence of Actinoplanes consettensis NBRC 14913.</title>
        <authorList>
            <person name="Komaki H."/>
            <person name="Tamura T."/>
        </authorList>
    </citation>
    <scope>NUCLEOTIDE SEQUENCE</scope>
    <source>
        <strain evidence="1">NBRC 14913</strain>
    </source>
</reference>
<sequence>MWQASPVDLYPYAHLYAGDRELRSYRSVVDPYASFVFAPADLVPAQISPERAIYRATAAQIRDRLDIMGFGEELARHYGEEADDIRLVIRLAAAEDDDTIFTLDVTELVKALADDGDLITPLADVAPDGPPVVITETPAAATALREALHQHKPHLVGFIGIFDHDGPAARLLTSFAAAGIANRTVAVLDAPPAATLELPPHYRVITAPQADPAQILDAVVAALTDIG</sequence>
<gene>
    <name evidence="1" type="ORF">Aco04nite_40760</name>
</gene>
<protein>
    <submittedName>
        <fullName evidence="1">Uncharacterized protein</fullName>
    </submittedName>
</protein>
<comment type="caution">
    <text evidence="1">The sequence shown here is derived from an EMBL/GenBank/DDBJ whole genome shotgun (WGS) entry which is preliminary data.</text>
</comment>